<feature type="region of interest" description="Disordered" evidence="17">
    <location>
        <begin position="676"/>
        <end position="723"/>
    </location>
</feature>
<dbReference type="FunFam" id="3.30.200.20:FF:000369">
    <property type="entry name" value="G2-specific protein kinase NimA"/>
    <property type="match status" value="1"/>
</dbReference>
<evidence type="ECO:0000256" key="16">
    <source>
        <dbReference type="SAM" id="Coils"/>
    </source>
</evidence>
<dbReference type="GO" id="GO:0051301">
    <property type="term" value="P:cell division"/>
    <property type="evidence" value="ECO:0007669"/>
    <property type="project" value="UniProtKB-KW"/>
</dbReference>
<dbReference type="STRING" id="1196081.A0A364KTJ9"/>
<dbReference type="AlphaFoldDB" id="A0A364KTJ9"/>
<feature type="region of interest" description="Disordered" evidence="17">
    <location>
        <begin position="592"/>
        <end position="619"/>
    </location>
</feature>
<evidence type="ECO:0000256" key="12">
    <source>
        <dbReference type="ARBA" id="ARBA00023242"/>
    </source>
</evidence>
<evidence type="ECO:0000259" key="18">
    <source>
        <dbReference type="PROSITE" id="PS50011"/>
    </source>
</evidence>
<keyword evidence="7" id="KW-0808">Transferase</keyword>
<keyword evidence="9" id="KW-0498">Mitosis</keyword>
<dbReference type="FunFam" id="1.10.510.10:FF:000697">
    <property type="entry name" value="G2-specific protein kinase nimA"/>
    <property type="match status" value="1"/>
</dbReference>
<evidence type="ECO:0000256" key="2">
    <source>
        <dbReference type="ARBA" id="ARBA00006692"/>
    </source>
</evidence>
<evidence type="ECO:0000256" key="14">
    <source>
        <dbReference type="ARBA" id="ARBA00047899"/>
    </source>
</evidence>
<evidence type="ECO:0000256" key="13">
    <source>
        <dbReference type="ARBA" id="ARBA00023306"/>
    </source>
</evidence>
<gene>
    <name evidence="19" type="ORF">BHQ10_002888</name>
</gene>
<keyword evidence="16" id="KW-0175">Coiled coil</keyword>
<dbReference type="EC" id="2.7.11.1" evidence="3"/>
<keyword evidence="12" id="KW-0539">Nucleus</keyword>
<dbReference type="CDD" id="cd08217">
    <property type="entry name" value="STKc_Nek2"/>
    <property type="match status" value="1"/>
</dbReference>
<comment type="subcellular location">
    <subcellularLocation>
        <location evidence="1">Nucleus</location>
    </subcellularLocation>
</comment>
<organism evidence="19 20">
    <name type="scientific">Talaromyces amestolkiae</name>
    <dbReference type="NCBI Taxonomy" id="1196081"/>
    <lineage>
        <taxon>Eukaryota</taxon>
        <taxon>Fungi</taxon>
        <taxon>Dikarya</taxon>
        <taxon>Ascomycota</taxon>
        <taxon>Pezizomycotina</taxon>
        <taxon>Eurotiomycetes</taxon>
        <taxon>Eurotiomycetidae</taxon>
        <taxon>Eurotiales</taxon>
        <taxon>Trichocomaceae</taxon>
        <taxon>Talaromyces</taxon>
        <taxon>Talaromyces sect. Talaromyces</taxon>
    </lineage>
</organism>
<evidence type="ECO:0000256" key="11">
    <source>
        <dbReference type="ARBA" id="ARBA00022840"/>
    </source>
</evidence>
<dbReference type="GO" id="GO:0000278">
    <property type="term" value="P:mitotic cell cycle"/>
    <property type="evidence" value="ECO:0007669"/>
    <property type="project" value="UniProtKB-ARBA"/>
</dbReference>
<evidence type="ECO:0000256" key="17">
    <source>
        <dbReference type="SAM" id="MobiDB-lite"/>
    </source>
</evidence>
<keyword evidence="11" id="KW-0067">ATP-binding</keyword>
<dbReference type="GeneID" id="63792104"/>
<feature type="region of interest" description="Disordered" evidence="17">
    <location>
        <begin position="398"/>
        <end position="467"/>
    </location>
</feature>
<dbReference type="FunFam" id="3.30.200.20:FF:000151">
    <property type="entry name" value="G2-specific protein kinase nimA"/>
    <property type="match status" value="1"/>
</dbReference>
<feature type="compositionally biased region" description="Polar residues" evidence="17">
    <location>
        <begin position="444"/>
        <end position="457"/>
    </location>
</feature>
<evidence type="ECO:0000256" key="8">
    <source>
        <dbReference type="ARBA" id="ARBA00022741"/>
    </source>
</evidence>
<evidence type="ECO:0000256" key="10">
    <source>
        <dbReference type="ARBA" id="ARBA00022777"/>
    </source>
</evidence>
<dbReference type="EMBL" id="MIKG01000004">
    <property type="protein sequence ID" value="RAO66876.1"/>
    <property type="molecule type" value="Genomic_DNA"/>
</dbReference>
<feature type="coiled-coil region" evidence="16">
    <location>
        <begin position="316"/>
        <end position="350"/>
    </location>
</feature>
<evidence type="ECO:0000256" key="7">
    <source>
        <dbReference type="ARBA" id="ARBA00022679"/>
    </source>
</evidence>
<dbReference type="InterPro" id="IPR008271">
    <property type="entry name" value="Ser/Thr_kinase_AS"/>
</dbReference>
<dbReference type="Proteomes" id="UP000249363">
    <property type="component" value="Unassembled WGS sequence"/>
</dbReference>
<sequence length="730" mass="81617">MASIALAETDKYEVLEKIGAGSFGIIRKVKRKSDGFILCRKEINYIKMSQKEREQLTAEFNILSSLRHPNIVAYYHREHLKASQDLYLYMEYCGGGDLGMVIKNLKNTNKFAEEDFVWRVLAQLATALYRCHYGTDAPPVGSNLLGPPQPRSGLKGKQAQIMILHRDLKPENIFLGSDNSVKLGDFGLSKLMQSHDFASTYVGTPFYMSPEICAAEPYTLHSDIWALGCIMYELCQKAPPFNAKTHIQLVQRIREGKYPPLPDMYSSELKGVIASCLRVNPDQRPDTATLLNLPVVRLVRKEREVVDMTTRVKRREEAALQKMKDLEIRMANYEKDKALTREEIDAALRREWEVKARLEIERQVQMRYDELSKQFETEVRARVSAELEKVNKTKVPVPEFIQPRETSGSSTSCSEDSDFPSTTDISDLSLESPSSSRNKPMQKVSRTPFSRAKTTVESPMDIQMGEPSPITIASLSLSPRRTAPITKNLFTEQAQQKSKWEPCLLGSDDEEDIPELPSPTRPKVKPDPFKAVRRPMLRHQTTAMVSKMSNQPSIFPAGASRLPPPPIIAGPLSTQQQQVQEMARPLSAELRSKSPTRRLSKIPSTSNLIGDATSPTRKGAAGKAATFHATKINSSSNSSSDDNSMYKAVMQRNMGGRTLVELAQARAGGRAIVEDAKRVSSDSRAYTNSSSSGSGLSSFGKSTELPATWDPNSEQMPSPFVSRRVYHNFR</sequence>
<proteinExistence type="inferred from homology"/>
<reference evidence="19 20" key="1">
    <citation type="journal article" date="2017" name="Biotechnol. Biofuels">
        <title>Differential beta-glucosidase expression as a function of carbon source availability in Talaromyces amestolkiae: a genomic and proteomic approach.</title>
        <authorList>
            <person name="de Eugenio L.I."/>
            <person name="Mendez-Liter J.A."/>
            <person name="Nieto-Dominguez M."/>
            <person name="Alonso L."/>
            <person name="Gil-Munoz J."/>
            <person name="Barriuso J."/>
            <person name="Prieto A."/>
            <person name="Martinez M.J."/>
        </authorList>
    </citation>
    <scope>NUCLEOTIDE SEQUENCE [LARGE SCALE GENOMIC DNA]</scope>
    <source>
        <strain evidence="19 20">CIB</strain>
    </source>
</reference>
<comment type="caution">
    <text evidence="19">The sequence shown here is derived from an EMBL/GenBank/DDBJ whole genome shotgun (WGS) entry which is preliminary data.</text>
</comment>
<dbReference type="SUPFAM" id="SSF56112">
    <property type="entry name" value="Protein kinase-like (PK-like)"/>
    <property type="match status" value="1"/>
</dbReference>
<keyword evidence="10" id="KW-0418">Kinase</keyword>
<dbReference type="GO" id="GO:0005524">
    <property type="term" value="F:ATP binding"/>
    <property type="evidence" value="ECO:0007669"/>
    <property type="project" value="UniProtKB-KW"/>
</dbReference>
<evidence type="ECO:0000256" key="4">
    <source>
        <dbReference type="ARBA" id="ARBA00022527"/>
    </source>
</evidence>
<feature type="compositionally biased region" description="Low complexity" evidence="17">
    <location>
        <begin position="405"/>
        <end position="414"/>
    </location>
</feature>
<feature type="compositionally biased region" description="Polar residues" evidence="17">
    <location>
        <begin position="602"/>
        <end position="616"/>
    </location>
</feature>
<keyword evidence="6" id="KW-0132">Cell division</keyword>
<dbReference type="PROSITE" id="PS50011">
    <property type="entry name" value="PROTEIN_KINASE_DOM"/>
    <property type="match status" value="1"/>
</dbReference>
<evidence type="ECO:0000256" key="5">
    <source>
        <dbReference type="ARBA" id="ARBA00022553"/>
    </source>
</evidence>
<feature type="compositionally biased region" description="Low complexity" evidence="17">
    <location>
        <begin position="426"/>
        <end position="436"/>
    </location>
</feature>
<dbReference type="GO" id="GO:0044732">
    <property type="term" value="C:mitotic spindle pole body"/>
    <property type="evidence" value="ECO:0007669"/>
    <property type="project" value="TreeGrafter"/>
</dbReference>
<dbReference type="GO" id="GO:0004674">
    <property type="term" value="F:protein serine/threonine kinase activity"/>
    <property type="evidence" value="ECO:0007669"/>
    <property type="project" value="UniProtKB-KW"/>
</dbReference>
<dbReference type="Gene3D" id="3.30.200.20">
    <property type="entry name" value="Phosphorylase Kinase, domain 1"/>
    <property type="match status" value="2"/>
</dbReference>
<dbReference type="SMART" id="SM00220">
    <property type="entry name" value="S_TKc"/>
    <property type="match status" value="1"/>
</dbReference>
<evidence type="ECO:0000313" key="19">
    <source>
        <dbReference type="EMBL" id="RAO66876.1"/>
    </source>
</evidence>
<comment type="similarity">
    <text evidence="2">Belongs to the protein kinase superfamily. CAMK Ser/Thr protein kinase family.</text>
</comment>
<keyword evidence="8" id="KW-0547">Nucleotide-binding</keyword>
<feature type="domain" description="Protein kinase" evidence="18">
    <location>
        <begin position="12"/>
        <end position="296"/>
    </location>
</feature>
<name>A0A364KTJ9_TALAM</name>
<keyword evidence="20" id="KW-1185">Reference proteome</keyword>
<evidence type="ECO:0000256" key="9">
    <source>
        <dbReference type="ARBA" id="ARBA00022776"/>
    </source>
</evidence>
<keyword evidence="4" id="KW-0723">Serine/threonine-protein kinase</keyword>
<dbReference type="GO" id="GO:0005634">
    <property type="term" value="C:nucleus"/>
    <property type="evidence" value="ECO:0007669"/>
    <property type="project" value="UniProtKB-SubCell"/>
</dbReference>
<comment type="catalytic activity">
    <reaction evidence="14">
        <text>L-threonyl-[protein] + ATP = O-phospho-L-threonyl-[protein] + ADP + H(+)</text>
        <dbReference type="Rhea" id="RHEA:46608"/>
        <dbReference type="Rhea" id="RHEA-COMP:11060"/>
        <dbReference type="Rhea" id="RHEA-COMP:11605"/>
        <dbReference type="ChEBI" id="CHEBI:15378"/>
        <dbReference type="ChEBI" id="CHEBI:30013"/>
        <dbReference type="ChEBI" id="CHEBI:30616"/>
        <dbReference type="ChEBI" id="CHEBI:61977"/>
        <dbReference type="ChEBI" id="CHEBI:456216"/>
        <dbReference type="EC" id="2.7.11.1"/>
    </reaction>
</comment>
<dbReference type="PROSITE" id="PS00108">
    <property type="entry name" value="PROTEIN_KINASE_ST"/>
    <property type="match status" value="1"/>
</dbReference>
<accession>A0A364KTJ9</accession>
<dbReference type="PANTHER" id="PTHR43671:SF13">
    <property type="entry name" value="SERINE_THREONINE-PROTEIN KINASE NEK2"/>
    <property type="match status" value="1"/>
</dbReference>
<feature type="region of interest" description="Disordered" evidence="17">
    <location>
        <begin position="505"/>
        <end position="528"/>
    </location>
</feature>
<feature type="compositionally biased region" description="Low complexity" evidence="17">
    <location>
        <begin position="689"/>
        <end position="702"/>
    </location>
</feature>
<dbReference type="OrthoDB" id="10250725at2759"/>
<dbReference type="InterPro" id="IPR011009">
    <property type="entry name" value="Kinase-like_dom_sf"/>
</dbReference>
<dbReference type="Pfam" id="PF00069">
    <property type="entry name" value="Pkinase"/>
    <property type="match status" value="2"/>
</dbReference>
<evidence type="ECO:0000256" key="15">
    <source>
        <dbReference type="ARBA" id="ARBA00048679"/>
    </source>
</evidence>
<dbReference type="PANTHER" id="PTHR43671">
    <property type="entry name" value="SERINE/THREONINE-PROTEIN KINASE NEK"/>
    <property type="match status" value="1"/>
</dbReference>
<dbReference type="RefSeq" id="XP_040731392.1">
    <property type="nucleotide sequence ID" value="XM_040875082.1"/>
</dbReference>
<dbReference type="GO" id="GO:0007059">
    <property type="term" value="P:chromosome segregation"/>
    <property type="evidence" value="ECO:0007669"/>
    <property type="project" value="TreeGrafter"/>
</dbReference>
<comment type="catalytic activity">
    <reaction evidence="15">
        <text>L-seryl-[protein] + ATP = O-phospho-L-seryl-[protein] + ADP + H(+)</text>
        <dbReference type="Rhea" id="RHEA:17989"/>
        <dbReference type="Rhea" id="RHEA-COMP:9863"/>
        <dbReference type="Rhea" id="RHEA-COMP:11604"/>
        <dbReference type="ChEBI" id="CHEBI:15378"/>
        <dbReference type="ChEBI" id="CHEBI:29999"/>
        <dbReference type="ChEBI" id="CHEBI:30616"/>
        <dbReference type="ChEBI" id="CHEBI:83421"/>
        <dbReference type="ChEBI" id="CHEBI:456216"/>
        <dbReference type="EC" id="2.7.11.1"/>
    </reaction>
</comment>
<dbReference type="InterPro" id="IPR000719">
    <property type="entry name" value="Prot_kinase_dom"/>
</dbReference>
<protein>
    <recommendedName>
        <fullName evidence="3">non-specific serine/threonine protein kinase</fullName>
        <ecNumber evidence="3">2.7.11.1</ecNumber>
    </recommendedName>
</protein>
<evidence type="ECO:0000313" key="20">
    <source>
        <dbReference type="Proteomes" id="UP000249363"/>
    </source>
</evidence>
<dbReference type="InterPro" id="IPR050660">
    <property type="entry name" value="NEK_Ser/Thr_kinase"/>
</dbReference>
<keyword evidence="13" id="KW-0131">Cell cycle</keyword>
<dbReference type="Gene3D" id="1.10.510.10">
    <property type="entry name" value="Transferase(Phosphotransferase) domain 1"/>
    <property type="match status" value="1"/>
</dbReference>
<evidence type="ECO:0000256" key="3">
    <source>
        <dbReference type="ARBA" id="ARBA00012513"/>
    </source>
</evidence>
<keyword evidence="5" id="KW-0597">Phosphoprotein</keyword>
<dbReference type="GO" id="GO:0005737">
    <property type="term" value="C:cytoplasm"/>
    <property type="evidence" value="ECO:0007669"/>
    <property type="project" value="TreeGrafter"/>
</dbReference>
<evidence type="ECO:0000256" key="6">
    <source>
        <dbReference type="ARBA" id="ARBA00022618"/>
    </source>
</evidence>
<evidence type="ECO:0000256" key="1">
    <source>
        <dbReference type="ARBA" id="ARBA00004123"/>
    </source>
</evidence>